<evidence type="ECO:0000313" key="1">
    <source>
        <dbReference type="EMBL" id="CAH2065942.1"/>
    </source>
</evidence>
<reference evidence="1" key="1">
    <citation type="submission" date="2022-03" db="EMBL/GenBank/DDBJ databases">
        <authorList>
            <person name="Martin H S."/>
        </authorList>
    </citation>
    <scope>NUCLEOTIDE SEQUENCE</scope>
</reference>
<accession>A0ABN8IWU5</accession>
<name>A0ABN8IWU5_9NEOP</name>
<gene>
    <name evidence="1" type="ORF">IPOD504_LOCUS13204</name>
</gene>
<keyword evidence="2" id="KW-1185">Reference proteome</keyword>
<protein>
    <submittedName>
        <fullName evidence="1">Uncharacterized protein</fullName>
    </submittedName>
</protein>
<proteinExistence type="predicted"/>
<feature type="non-terminal residue" evidence="1">
    <location>
        <position position="223"/>
    </location>
</feature>
<evidence type="ECO:0000313" key="2">
    <source>
        <dbReference type="Proteomes" id="UP000837857"/>
    </source>
</evidence>
<dbReference type="EMBL" id="OW152816">
    <property type="protein sequence ID" value="CAH2065942.1"/>
    <property type="molecule type" value="Genomic_DNA"/>
</dbReference>
<organism evidence="1 2">
    <name type="scientific">Iphiclides podalirius</name>
    <name type="common">scarce swallowtail</name>
    <dbReference type="NCBI Taxonomy" id="110791"/>
    <lineage>
        <taxon>Eukaryota</taxon>
        <taxon>Metazoa</taxon>
        <taxon>Ecdysozoa</taxon>
        <taxon>Arthropoda</taxon>
        <taxon>Hexapoda</taxon>
        <taxon>Insecta</taxon>
        <taxon>Pterygota</taxon>
        <taxon>Neoptera</taxon>
        <taxon>Endopterygota</taxon>
        <taxon>Lepidoptera</taxon>
        <taxon>Glossata</taxon>
        <taxon>Ditrysia</taxon>
        <taxon>Papilionoidea</taxon>
        <taxon>Papilionidae</taxon>
        <taxon>Papilioninae</taxon>
        <taxon>Iphiclides</taxon>
    </lineage>
</organism>
<sequence>MIRRRDVESLKQIKGQTDGAIVNVRRLIDSQAPIIGWNSIRPSNSTILRKLRTLHLYGNRALPAMRQPRVPALSINGVYTIRDRHVYLLAARLSQKARYLGAASIRAPAAALSAPRTPPPGAFYFALCKRPATAAGVKSIRPAGYCLPRAGRKVSRGRRRFAASGALFSRSVDVVAARYGAKACVEWRACCAAIPSAPSCESKIKLRALPSRSAPPTTPCFDD</sequence>
<dbReference type="Proteomes" id="UP000837857">
    <property type="component" value="Chromosome 4"/>
</dbReference>